<proteinExistence type="predicted"/>
<name>A0A7X0PK48_9BURK</name>
<dbReference type="InterPro" id="IPR002048">
    <property type="entry name" value="EF_hand_dom"/>
</dbReference>
<dbReference type="PROSITE" id="PS50222">
    <property type="entry name" value="EF_HAND_2"/>
    <property type="match status" value="1"/>
</dbReference>
<feature type="domain" description="EF-hand" evidence="1">
    <location>
        <begin position="99"/>
        <end position="134"/>
    </location>
</feature>
<gene>
    <name evidence="2" type="ORF">HNP48_005734</name>
</gene>
<evidence type="ECO:0000313" key="2">
    <source>
        <dbReference type="EMBL" id="MBB6563017.1"/>
    </source>
</evidence>
<accession>A0A7X0PK48</accession>
<dbReference type="EMBL" id="JACHLK010000016">
    <property type="protein sequence ID" value="MBB6563017.1"/>
    <property type="molecule type" value="Genomic_DNA"/>
</dbReference>
<dbReference type="InterPro" id="IPR018247">
    <property type="entry name" value="EF_Hand_1_Ca_BS"/>
</dbReference>
<protein>
    <recommendedName>
        <fullName evidence="1">EF-hand domain-containing protein</fullName>
    </recommendedName>
</protein>
<organism evidence="2 3">
    <name type="scientific">Acidovorax soli</name>
    <dbReference type="NCBI Taxonomy" id="592050"/>
    <lineage>
        <taxon>Bacteria</taxon>
        <taxon>Pseudomonadati</taxon>
        <taxon>Pseudomonadota</taxon>
        <taxon>Betaproteobacteria</taxon>
        <taxon>Burkholderiales</taxon>
        <taxon>Comamonadaceae</taxon>
        <taxon>Acidovorax</taxon>
    </lineage>
</organism>
<dbReference type="RefSeq" id="WP_184863592.1">
    <property type="nucleotide sequence ID" value="NZ_JACHLK010000016.1"/>
</dbReference>
<sequence>MSPLISGLASVASFLYNAASGSKSAATPRASQPAEATPSAVVTLSKEAEAMAGFAGKGILMTSGKLDGAASTGTALTASQADRAVSKQDFQELLASFGASDAQKEQLAAGFDANQDGAISRDEFLKGIASTSGAKGGSELSQSLLQLVDRHGNANGVVNQAELAQLTTAFAQAQLRKAA</sequence>
<reference evidence="2 3" key="1">
    <citation type="submission" date="2020-08" db="EMBL/GenBank/DDBJ databases">
        <title>Functional genomics of gut bacteria from endangered species of beetles.</title>
        <authorList>
            <person name="Carlos-Shanley C."/>
        </authorList>
    </citation>
    <scope>NUCLEOTIDE SEQUENCE [LARGE SCALE GENOMIC DNA]</scope>
    <source>
        <strain evidence="2 3">S00198</strain>
    </source>
</reference>
<dbReference type="PROSITE" id="PS00018">
    <property type="entry name" value="EF_HAND_1"/>
    <property type="match status" value="1"/>
</dbReference>
<keyword evidence="3" id="KW-1185">Reference proteome</keyword>
<dbReference type="Gene3D" id="1.10.238.10">
    <property type="entry name" value="EF-hand"/>
    <property type="match status" value="1"/>
</dbReference>
<comment type="caution">
    <text evidence="2">The sequence shown here is derived from an EMBL/GenBank/DDBJ whole genome shotgun (WGS) entry which is preliminary data.</text>
</comment>
<dbReference type="SUPFAM" id="SSF47473">
    <property type="entry name" value="EF-hand"/>
    <property type="match status" value="1"/>
</dbReference>
<dbReference type="GO" id="GO:0005509">
    <property type="term" value="F:calcium ion binding"/>
    <property type="evidence" value="ECO:0007669"/>
    <property type="project" value="InterPro"/>
</dbReference>
<evidence type="ECO:0000259" key="1">
    <source>
        <dbReference type="PROSITE" id="PS50222"/>
    </source>
</evidence>
<dbReference type="Proteomes" id="UP000575083">
    <property type="component" value="Unassembled WGS sequence"/>
</dbReference>
<dbReference type="InterPro" id="IPR011992">
    <property type="entry name" value="EF-hand-dom_pair"/>
</dbReference>
<dbReference type="AlphaFoldDB" id="A0A7X0PK48"/>
<evidence type="ECO:0000313" key="3">
    <source>
        <dbReference type="Proteomes" id="UP000575083"/>
    </source>
</evidence>